<dbReference type="Gene3D" id="3.40.50.1820">
    <property type="entry name" value="alpha/beta hydrolase"/>
    <property type="match status" value="1"/>
</dbReference>
<sequence>MLWNGAHALTWPAQVPLRLLGPHRSALTLADPVPADDHPLVVPRQGDGDSEPDRPVVLVHGIGDNPSLFPVLREELARRGHDHVVAVDYSPERDDVRAVAADLGRHVEALDGERGVDVVAHSLGGLIARYYVQRLGGHRHVRTLATAGTPHHGTHAAHLLPTRLGRQLRPGSDLVRELDEPAPGIGTRFVCLASGIDHVILPRSSALLYHPDLPAEHTVLPDIGHMSLAIHPASVGLLADAVADKA</sequence>
<feature type="region of interest" description="Disordered" evidence="1">
    <location>
        <begin position="30"/>
        <end position="52"/>
    </location>
</feature>
<protein>
    <submittedName>
        <fullName evidence="2">Esterase/lipase family protein</fullName>
    </submittedName>
</protein>
<name>A0ABW0GJR4_9MICO</name>
<evidence type="ECO:0000256" key="1">
    <source>
        <dbReference type="SAM" id="MobiDB-lite"/>
    </source>
</evidence>
<keyword evidence="3" id="KW-1185">Reference proteome</keyword>
<dbReference type="PANTHER" id="PTHR37946:SF1">
    <property type="entry name" value="SLL1969 PROTEIN"/>
    <property type="match status" value="1"/>
</dbReference>
<dbReference type="InterPro" id="IPR029058">
    <property type="entry name" value="AB_hydrolase_fold"/>
</dbReference>
<accession>A0ABW0GJR4</accession>
<evidence type="ECO:0000313" key="2">
    <source>
        <dbReference type="EMBL" id="MFC5380155.1"/>
    </source>
</evidence>
<comment type="caution">
    <text evidence="2">The sequence shown here is derived from an EMBL/GenBank/DDBJ whole genome shotgun (WGS) entry which is preliminary data.</text>
</comment>
<gene>
    <name evidence="2" type="ORF">ACFPJ6_05085</name>
</gene>
<dbReference type="PANTHER" id="PTHR37946">
    <property type="entry name" value="SLL1969 PROTEIN"/>
    <property type="match status" value="1"/>
</dbReference>
<evidence type="ECO:0000313" key="3">
    <source>
        <dbReference type="Proteomes" id="UP001596122"/>
    </source>
</evidence>
<proteinExistence type="predicted"/>
<dbReference type="Proteomes" id="UP001596122">
    <property type="component" value="Unassembled WGS sequence"/>
</dbReference>
<dbReference type="RefSeq" id="WP_340267028.1">
    <property type="nucleotide sequence ID" value="NZ_JBBEOG010000001.1"/>
</dbReference>
<dbReference type="SUPFAM" id="SSF53474">
    <property type="entry name" value="alpha/beta-Hydrolases"/>
    <property type="match status" value="1"/>
</dbReference>
<dbReference type="EMBL" id="JBHSLD010000006">
    <property type="protein sequence ID" value="MFC5380155.1"/>
    <property type="molecule type" value="Genomic_DNA"/>
</dbReference>
<dbReference type="Pfam" id="PF02089">
    <property type="entry name" value="Palm_thioest"/>
    <property type="match status" value="1"/>
</dbReference>
<reference evidence="3" key="1">
    <citation type="journal article" date="2019" name="Int. J. Syst. Evol. Microbiol.">
        <title>The Global Catalogue of Microorganisms (GCM) 10K type strain sequencing project: providing services to taxonomists for standard genome sequencing and annotation.</title>
        <authorList>
            <consortium name="The Broad Institute Genomics Platform"/>
            <consortium name="The Broad Institute Genome Sequencing Center for Infectious Disease"/>
            <person name="Wu L."/>
            <person name="Ma J."/>
        </authorList>
    </citation>
    <scope>NUCLEOTIDE SEQUENCE [LARGE SCALE GENOMIC DNA]</scope>
    <source>
        <strain evidence="3">CCUG 43114</strain>
    </source>
</reference>
<organism evidence="2 3">
    <name type="scientific">Aquipuribacter nitratireducens</name>
    <dbReference type="NCBI Taxonomy" id="650104"/>
    <lineage>
        <taxon>Bacteria</taxon>
        <taxon>Bacillati</taxon>
        <taxon>Actinomycetota</taxon>
        <taxon>Actinomycetes</taxon>
        <taxon>Micrococcales</taxon>
        <taxon>Intrasporangiaceae</taxon>
        <taxon>Aquipuribacter</taxon>
    </lineage>
</organism>